<dbReference type="Proteomes" id="UP001140949">
    <property type="component" value="Unassembled WGS sequence"/>
</dbReference>
<gene>
    <name evidence="2" type="ORF">M6B38_248265</name>
</gene>
<dbReference type="AlphaFoldDB" id="A0AAX6DGH9"/>
<dbReference type="EMBL" id="JANAVB010045017">
    <property type="protein sequence ID" value="KAJ6790851.1"/>
    <property type="molecule type" value="Genomic_DNA"/>
</dbReference>
<reference evidence="2" key="2">
    <citation type="submission" date="2023-04" db="EMBL/GenBank/DDBJ databases">
        <authorList>
            <person name="Bruccoleri R.E."/>
            <person name="Oakeley E.J."/>
            <person name="Faust A.-M."/>
            <person name="Dessus-Babus S."/>
            <person name="Altorfer M."/>
            <person name="Burckhardt D."/>
            <person name="Oertli M."/>
            <person name="Naumann U."/>
            <person name="Petersen F."/>
            <person name="Wong J."/>
        </authorList>
    </citation>
    <scope>NUCLEOTIDE SEQUENCE</scope>
    <source>
        <strain evidence="2">GSM-AAB239-AS_SAM_17_03QT</strain>
        <tissue evidence="2">Leaf</tissue>
    </source>
</reference>
<feature type="region of interest" description="Disordered" evidence="1">
    <location>
        <begin position="1"/>
        <end position="27"/>
    </location>
</feature>
<reference evidence="2" key="1">
    <citation type="journal article" date="2023" name="GigaByte">
        <title>Genome assembly of the bearded iris, Iris pallida Lam.</title>
        <authorList>
            <person name="Bruccoleri R.E."/>
            <person name="Oakeley E.J."/>
            <person name="Faust A.M.E."/>
            <person name="Altorfer M."/>
            <person name="Dessus-Babus S."/>
            <person name="Burckhardt D."/>
            <person name="Oertli M."/>
            <person name="Naumann U."/>
            <person name="Petersen F."/>
            <person name="Wong J."/>
        </authorList>
    </citation>
    <scope>NUCLEOTIDE SEQUENCE</scope>
    <source>
        <strain evidence="2">GSM-AAB239-AS_SAM_17_03QT</strain>
    </source>
</reference>
<feature type="compositionally biased region" description="Basic and acidic residues" evidence="1">
    <location>
        <begin position="15"/>
        <end position="24"/>
    </location>
</feature>
<accession>A0AAX6DGH9</accession>
<sequence>MPGAPELGLGLGNKSVEEGRRMESEGEFEQSFAASVESEKNRGAYYLFIELGVRKTKEPAAYL</sequence>
<name>A0AAX6DGH9_IRIPA</name>
<organism evidence="2 3">
    <name type="scientific">Iris pallida</name>
    <name type="common">Sweet iris</name>
    <dbReference type="NCBI Taxonomy" id="29817"/>
    <lineage>
        <taxon>Eukaryota</taxon>
        <taxon>Viridiplantae</taxon>
        <taxon>Streptophyta</taxon>
        <taxon>Embryophyta</taxon>
        <taxon>Tracheophyta</taxon>
        <taxon>Spermatophyta</taxon>
        <taxon>Magnoliopsida</taxon>
        <taxon>Liliopsida</taxon>
        <taxon>Asparagales</taxon>
        <taxon>Iridaceae</taxon>
        <taxon>Iridoideae</taxon>
        <taxon>Irideae</taxon>
        <taxon>Iris</taxon>
    </lineage>
</organism>
<proteinExistence type="predicted"/>
<evidence type="ECO:0000313" key="2">
    <source>
        <dbReference type="EMBL" id="KAJ6790851.1"/>
    </source>
</evidence>
<keyword evidence="3" id="KW-1185">Reference proteome</keyword>
<evidence type="ECO:0000313" key="3">
    <source>
        <dbReference type="Proteomes" id="UP001140949"/>
    </source>
</evidence>
<protein>
    <submittedName>
        <fullName evidence="2">Uncharacterized protein</fullName>
    </submittedName>
</protein>
<comment type="caution">
    <text evidence="2">The sequence shown here is derived from an EMBL/GenBank/DDBJ whole genome shotgun (WGS) entry which is preliminary data.</text>
</comment>
<evidence type="ECO:0000256" key="1">
    <source>
        <dbReference type="SAM" id="MobiDB-lite"/>
    </source>
</evidence>